<dbReference type="InterPro" id="IPR001017">
    <property type="entry name" value="DH_E1"/>
</dbReference>
<dbReference type="InterPro" id="IPR009014">
    <property type="entry name" value="Transketo_C/PFOR_II"/>
</dbReference>
<dbReference type="PANTHER" id="PTHR11516:SF2">
    <property type="entry name" value="PYRUVATE DEHYDROGENASE ALPHA SUBUNIT"/>
    <property type="match status" value="1"/>
</dbReference>
<comment type="cofactor">
    <cofactor evidence="1">
        <name>thiamine diphosphate</name>
        <dbReference type="ChEBI" id="CHEBI:58937"/>
    </cofactor>
</comment>
<name>A0A1V9EU60_9BACT</name>
<dbReference type="AlphaFoldDB" id="A0A1V9EU60"/>
<evidence type="ECO:0000256" key="3">
    <source>
        <dbReference type="ARBA" id="ARBA00023002"/>
    </source>
</evidence>
<dbReference type="STRING" id="550983.A4R26_30715"/>
<dbReference type="InterPro" id="IPR005475">
    <property type="entry name" value="Transketolase-like_Pyr-bd"/>
</dbReference>
<dbReference type="SUPFAM" id="SSF52518">
    <property type="entry name" value="Thiamin diphosphate-binding fold (THDP-binding)"/>
    <property type="match status" value="2"/>
</dbReference>
<dbReference type="InterPro" id="IPR033248">
    <property type="entry name" value="Transketolase_C"/>
</dbReference>
<evidence type="ECO:0000256" key="2">
    <source>
        <dbReference type="ARBA" id="ARBA00003906"/>
    </source>
</evidence>
<organism evidence="6 7">
    <name type="scientific">Niastella populi</name>
    <dbReference type="NCBI Taxonomy" id="550983"/>
    <lineage>
        <taxon>Bacteria</taxon>
        <taxon>Pseudomonadati</taxon>
        <taxon>Bacteroidota</taxon>
        <taxon>Chitinophagia</taxon>
        <taxon>Chitinophagales</taxon>
        <taxon>Chitinophagaceae</taxon>
        <taxon>Niastella</taxon>
    </lineage>
</organism>
<dbReference type="RefSeq" id="WP_081170144.1">
    <property type="nucleotide sequence ID" value="NZ_LWBP01000227.1"/>
</dbReference>
<keyword evidence="4" id="KW-0786">Thiamine pyrophosphate</keyword>
<protein>
    <recommendedName>
        <fullName evidence="5">Transketolase-like pyrimidine-binding domain-containing protein</fullName>
    </recommendedName>
</protein>
<dbReference type="EMBL" id="LWBP01000227">
    <property type="protein sequence ID" value="OQP49444.1"/>
    <property type="molecule type" value="Genomic_DNA"/>
</dbReference>
<dbReference type="Pfam" id="PF02779">
    <property type="entry name" value="Transket_pyr"/>
    <property type="match status" value="1"/>
</dbReference>
<gene>
    <name evidence="6" type="ORF">A4R26_30715</name>
</gene>
<dbReference type="Proteomes" id="UP000192276">
    <property type="component" value="Unassembled WGS sequence"/>
</dbReference>
<evidence type="ECO:0000256" key="1">
    <source>
        <dbReference type="ARBA" id="ARBA00001964"/>
    </source>
</evidence>
<dbReference type="CDD" id="cd02000">
    <property type="entry name" value="TPP_E1_PDC_ADC_BCADC"/>
    <property type="match status" value="1"/>
</dbReference>
<proteinExistence type="predicted"/>
<evidence type="ECO:0000259" key="5">
    <source>
        <dbReference type="SMART" id="SM00861"/>
    </source>
</evidence>
<dbReference type="Gene3D" id="3.40.50.920">
    <property type="match status" value="1"/>
</dbReference>
<comment type="caution">
    <text evidence="6">The sequence shown here is derived from an EMBL/GenBank/DDBJ whole genome shotgun (WGS) entry which is preliminary data.</text>
</comment>
<keyword evidence="7" id="KW-1185">Reference proteome</keyword>
<comment type="function">
    <text evidence="2">E1 component of the 2-oxoglutarate dehydrogenase (OGDH) complex which catalyzes the decarboxylation of 2-oxoglutarate, the first step in the conversion of 2-oxoglutarate to succinyl-CoA and CO(2).</text>
</comment>
<dbReference type="InterPro" id="IPR029061">
    <property type="entry name" value="THDP-binding"/>
</dbReference>
<dbReference type="Pfam" id="PF00676">
    <property type="entry name" value="E1_dh"/>
    <property type="match status" value="1"/>
</dbReference>
<dbReference type="SMART" id="SM00861">
    <property type="entry name" value="Transket_pyr"/>
    <property type="match status" value="1"/>
</dbReference>
<dbReference type="GO" id="GO:0016624">
    <property type="term" value="F:oxidoreductase activity, acting on the aldehyde or oxo group of donors, disulfide as acceptor"/>
    <property type="evidence" value="ECO:0007669"/>
    <property type="project" value="InterPro"/>
</dbReference>
<dbReference type="SUPFAM" id="SSF52922">
    <property type="entry name" value="TK C-terminal domain-like"/>
    <property type="match status" value="1"/>
</dbReference>
<reference evidence="7" key="1">
    <citation type="submission" date="2016-04" db="EMBL/GenBank/DDBJ databases">
        <authorList>
            <person name="Chen L."/>
            <person name="Zhuang W."/>
            <person name="Wang G."/>
        </authorList>
    </citation>
    <scope>NUCLEOTIDE SEQUENCE [LARGE SCALE GENOMIC DNA]</scope>
    <source>
        <strain evidence="7">208</strain>
    </source>
</reference>
<keyword evidence="3" id="KW-0560">Oxidoreductase</keyword>
<dbReference type="Gene3D" id="3.40.50.970">
    <property type="match status" value="2"/>
</dbReference>
<dbReference type="InterPro" id="IPR050642">
    <property type="entry name" value="PDH_E1_Alpha_Subunit"/>
</dbReference>
<evidence type="ECO:0000256" key="4">
    <source>
        <dbReference type="ARBA" id="ARBA00023052"/>
    </source>
</evidence>
<dbReference type="PANTHER" id="PTHR11516">
    <property type="entry name" value="PYRUVATE DEHYDROGENASE E1 COMPONENT, ALPHA SUBUNIT BACTERIAL AND ORGANELLAR"/>
    <property type="match status" value="1"/>
</dbReference>
<dbReference type="OrthoDB" id="8732661at2"/>
<evidence type="ECO:0000313" key="6">
    <source>
        <dbReference type="EMBL" id="OQP49444.1"/>
    </source>
</evidence>
<evidence type="ECO:0000313" key="7">
    <source>
        <dbReference type="Proteomes" id="UP000192276"/>
    </source>
</evidence>
<sequence length="648" mass="71787">MQSVSKTISHRVIKDAIRIRRVEEKFLELFSAGKLNGTVHTCVGQEFSAVAFAGQLKKKDFIFSNHRCHGHYIAFTGDIRGLLAELLGKASGVSGGIGSSQHLCNKNFYSNGIQGGIVPVAAGYALGNKLRGEDAIGIVFIGDGTLGEGALYETMNIISKWEIPLLIVCENNLYAQSTPQHINLAGDIGSRASAFGIKTFEGDTWDPELLINNAQGAIDYVRSSVKPGFFLVNSYRLNAHSKGDDDRDKEEVEIYRNKDFLNVFSKESSDYYNRYLEVINKEIDDLVDEILLEDELPLENYYKPEAVVSNNSWVGLEPVNKRQVELLNKFFRDKIVSDDRAVFLGEDILSPYGGAFKVTKELSVLRPERVFSTPISEAAITGISNGLALNGFKPLGEIMFGDFMTLAFDQIVNHASKFHHMFNKKINCPVVIRTPMGGRRGYGPTHSQTLDKFLVGIDNVKTVALNTFFDPTIIYESIFNEEHPVLVIENKTDYGKRILSHKYSHFVYERNEDAYPVVRVKPAVSTPTITIVAYGGQADEMLSMLEAIFLETNLKPELIVPSLISQLPVDIIAESTMNTGRLLVIEEGSGYAGIGSELLASVAERAEGAIKMKRISAYPVPIPAVKSLEHAVLPGKNRIIKEIKEIFC</sequence>
<feature type="domain" description="Transketolase-like pyrimidine-binding" evidence="5">
    <location>
        <begin position="321"/>
        <end position="496"/>
    </location>
</feature>
<dbReference type="Pfam" id="PF02780">
    <property type="entry name" value="Transketolase_C"/>
    <property type="match status" value="1"/>
</dbReference>
<accession>A0A1V9EU60</accession>
<dbReference type="GO" id="GO:0006086">
    <property type="term" value="P:pyruvate decarboxylation to acetyl-CoA"/>
    <property type="evidence" value="ECO:0007669"/>
    <property type="project" value="TreeGrafter"/>
</dbReference>